<evidence type="ECO:0000313" key="1">
    <source>
        <dbReference type="EMBL" id="CAG8670913.1"/>
    </source>
</evidence>
<dbReference type="Proteomes" id="UP000789901">
    <property type="component" value="Unassembled WGS sequence"/>
</dbReference>
<keyword evidence="2" id="KW-1185">Reference proteome</keyword>
<comment type="caution">
    <text evidence="1">The sequence shown here is derived from an EMBL/GenBank/DDBJ whole genome shotgun (WGS) entry which is preliminary data.</text>
</comment>
<reference evidence="1 2" key="1">
    <citation type="submission" date="2021-06" db="EMBL/GenBank/DDBJ databases">
        <authorList>
            <person name="Kallberg Y."/>
            <person name="Tangrot J."/>
            <person name="Rosling A."/>
        </authorList>
    </citation>
    <scope>NUCLEOTIDE SEQUENCE [LARGE SCALE GENOMIC DNA]</scope>
    <source>
        <strain evidence="1 2">120-4 pot B 10/14</strain>
    </source>
</reference>
<dbReference type="InterPro" id="IPR052035">
    <property type="entry name" value="ZnF_BED_domain_contain"/>
</dbReference>
<dbReference type="PANTHER" id="PTHR46481">
    <property type="entry name" value="ZINC FINGER BED DOMAIN-CONTAINING PROTEIN 4"/>
    <property type="match status" value="1"/>
</dbReference>
<protein>
    <submittedName>
        <fullName evidence="1">9908_t:CDS:1</fullName>
    </submittedName>
</protein>
<sequence length="248" mass="28796">MDFWTNHCYHEYVRITCAWISESWEPKEALLILQYVLYPHTGKIIAKLLDDIIATQLLELNRILCTAHVLQLSVRKGLNVIRHLVLYIKKLIDFFDNSPKQAEYLLTAQKDLKFKKHLAIIYFPSWLQSDKNELNDVLCGFEEITILLGENTYITISLMYSAILALVKSLKSLLQQSYIKSDSTDISELTIFDSMEEIIDDAKDLVEIKEVNLKLGIIHKKIDISIPMIMDGILEKVKKVLYDSMHKY</sequence>
<dbReference type="SUPFAM" id="SSF53098">
    <property type="entry name" value="Ribonuclease H-like"/>
    <property type="match status" value="1"/>
</dbReference>
<evidence type="ECO:0000313" key="2">
    <source>
        <dbReference type="Proteomes" id="UP000789901"/>
    </source>
</evidence>
<dbReference type="PANTHER" id="PTHR46481:SF7">
    <property type="entry name" value="ZINC FINGER BED DOMAIN-CONTAINING PROTEIN RICESLEEPER 2-LIKE"/>
    <property type="match status" value="1"/>
</dbReference>
<name>A0ABN7UTA1_GIGMA</name>
<dbReference type="InterPro" id="IPR012337">
    <property type="entry name" value="RNaseH-like_sf"/>
</dbReference>
<gene>
    <name evidence="1" type="ORF">GMARGA_LOCUS10416</name>
</gene>
<proteinExistence type="predicted"/>
<accession>A0ABN7UTA1</accession>
<organism evidence="1 2">
    <name type="scientific">Gigaspora margarita</name>
    <dbReference type="NCBI Taxonomy" id="4874"/>
    <lineage>
        <taxon>Eukaryota</taxon>
        <taxon>Fungi</taxon>
        <taxon>Fungi incertae sedis</taxon>
        <taxon>Mucoromycota</taxon>
        <taxon>Glomeromycotina</taxon>
        <taxon>Glomeromycetes</taxon>
        <taxon>Diversisporales</taxon>
        <taxon>Gigasporaceae</taxon>
        <taxon>Gigaspora</taxon>
    </lineage>
</organism>
<dbReference type="EMBL" id="CAJVQB010005835">
    <property type="protein sequence ID" value="CAG8670913.1"/>
    <property type="molecule type" value="Genomic_DNA"/>
</dbReference>